<evidence type="ECO:0000313" key="7">
    <source>
        <dbReference type="EnsemblMetazoa" id="AALFPA23_009341.P12836"/>
    </source>
</evidence>
<evidence type="ECO:0000256" key="3">
    <source>
        <dbReference type="ARBA" id="ARBA00022692"/>
    </source>
</evidence>
<dbReference type="PANTHER" id="PTHR31548">
    <property type="entry name" value="CLARIN"/>
    <property type="match status" value="1"/>
</dbReference>
<proteinExistence type="inferred from homology"/>
<sequence length="283" mass="31058">MAKTKWNILFATFVLSCLSLATLIVAFCTPYWIISEAREQTAYRNSDIQYGLFTGSLTRNVLATSVPYDLTVICLYEHNVCVYSCQKEEAKRESEVLALLAGEKPAECPISSTKTQSNRVIDEEVKQSSSAKAVSRDSFINAGLWLTTVLFLAVATAFAGASASFSIINVLFNPVEPIFSVFGLYIWNGIVIGATVLTMIMWGALYGSSVSNNIAITDTLTPEAPYSSADLASLGASYWVLFIPILLHGSNIGLLLWRQYEINKEPPPTTIDVDKSDLTIIMY</sequence>
<evidence type="ECO:0000256" key="5">
    <source>
        <dbReference type="ARBA" id="ARBA00023136"/>
    </source>
</evidence>
<dbReference type="EnsemblMetazoa" id="AALFPA23_009341.R12836">
    <property type="protein sequence ID" value="AALFPA23_009341.P12836"/>
    <property type="gene ID" value="AALFPA23_009341"/>
</dbReference>
<feature type="transmembrane region" description="Helical" evidence="6">
    <location>
        <begin position="184"/>
        <end position="205"/>
    </location>
</feature>
<organism evidence="7 8">
    <name type="scientific">Aedes albopictus</name>
    <name type="common">Asian tiger mosquito</name>
    <name type="synonym">Stegomyia albopicta</name>
    <dbReference type="NCBI Taxonomy" id="7160"/>
    <lineage>
        <taxon>Eukaryota</taxon>
        <taxon>Metazoa</taxon>
        <taxon>Ecdysozoa</taxon>
        <taxon>Arthropoda</taxon>
        <taxon>Hexapoda</taxon>
        <taxon>Insecta</taxon>
        <taxon>Pterygota</taxon>
        <taxon>Neoptera</taxon>
        <taxon>Endopterygota</taxon>
        <taxon>Diptera</taxon>
        <taxon>Nematocera</taxon>
        <taxon>Culicoidea</taxon>
        <taxon>Culicidae</taxon>
        <taxon>Culicinae</taxon>
        <taxon>Aedini</taxon>
        <taxon>Aedes</taxon>
        <taxon>Stegomyia</taxon>
    </lineage>
</organism>
<feature type="transmembrane region" description="Helical" evidence="6">
    <location>
        <begin position="144"/>
        <end position="172"/>
    </location>
</feature>
<keyword evidence="4 6" id="KW-1133">Transmembrane helix</keyword>
<feature type="transmembrane region" description="Helical" evidence="6">
    <location>
        <begin position="236"/>
        <end position="257"/>
    </location>
</feature>
<dbReference type="GeneID" id="109416387"/>
<dbReference type="Gene3D" id="1.20.140.150">
    <property type="match status" value="1"/>
</dbReference>
<protein>
    <submittedName>
        <fullName evidence="7">Uncharacterized protein</fullName>
    </submittedName>
</protein>
<evidence type="ECO:0000313" key="8">
    <source>
        <dbReference type="Proteomes" id="UP000069940"/>
    </source>
</evidence>
<keyword evidence="8" id="KW-1185">Reference proteome</keyword>
<keyword evidence="3 6" id="KW-0812">Transmembrane</keyword>
<dbReference type="Proteomes" id="UP000069940">
    <property type="component" value="Unassembled WGS sequence"/>
</dbReference>
<evidence type="ECO:0000256" key="4">
    <source>
        <dbReference type="ARBA" id="ARBA00022989"/>
    </source>
</evidence>
<accession>A0ABM1YI05</accession>
<reference evidence="8" key="1">
    <citation type="journal article" date="2015" name="Proc. Natl. Acad. Sci. U.S.A.">
        <title>Genome sequence of the Asian Tiger mosquito, Aedes albopictus, reveals insights into its biology, genetics, and evolution.</title>
        <authorList>
            <person name="Chen X.G."/>
            <person name="Jiang X."/>
            <person name="Gu J."/>
            <person name="Xu M."/>
            <person name="Wu Y."/>
            <person name="Deng Y."/>
            <person name="Zhang C."/>
            <person name="Bonizzoni M."/>
            <person name="Dermauw W."/>
            <person name="Vontas J."/>
            <person name="Armbruster P."/>
            <person name="Huang X."/>
            <person name="Yang Y."/>
            <person name="Zhang H."/>
            <person name="He W."/>
            <person name="Peng H."/>
            <person name="Liu Y."/>
            <person name="Wu K."/>
            <person name="Chen J."/>
            <person name="Lirakis M."/>
            <person name="Topalis P."/>
            <person name="Van Leeuwen T."/>
            <person name="Hall A.B."/>
            <person name="Jiang X."/>
            <person name="Thorpe C."/>
            <person name="Mueller R.L."/>
            <person name="Sun C."/>
            <person name="Waterhouse R.M."/>
            <person name="Yan G."/>
            <person name="Tu Z.J."/>
            <person name="Fang X."/>
            <person name="James A.A."/>
        </authorList>
    </citation>
    <scope>NUCLEOTIDE SEQUENCE [LARGE SCALE GENOMIC DNA]</scope>
    <source>
        <strain evidence="8">Foshan</strain>
    </source>
</reference>
<dbReference type="InterPro" id="IPR026748">
    <property type="entry name" value="Clarin"/>
</dbReference>
<name>A0ABM1YI05_AEDAL</name>
<evidence type="ECO:0000256" key="6">
    <source>
        <dbReference type="SAM" id="Phobius"/>
    </source>
</evidence>
<dbReference type="RefSeq" id="XP_019545973.2">
    <property type="nucleotide sequence ID" value="XM_019690428.3"/>
</dbReference>
<comment type="subcellular location">
    <subcellularLocation>
        <location evidence="1">Membrane</location>
        <topology evidence="1">Multi-pass membrane protein</topology>
    </subcellularLocation>
</comment>
<dbReference type="PANTHER" id="PTHR31548:SF6">
    <property type="entry name" value="AGAP002756-PA"/>
    <property type="match status" value="1"/>
</dbReference>
<dbReference type="PROSITE" id="PS51257">
    <property type="entry name" value="PROKAR_LIPOPROTEIN"/>
    <property type="match status" value="1"/>
</dbReference>
<evidence type="ECO:0000256" key="1">
    <source>
        <dbReference type="ARBA" id="ARBA00004141"/>
    </source>
</evidence>
<keyword evidence="5 6" id="KW-0472">Membrane</keyword>
<evidence type="ECO:0000256" key="2">
    <source>
        <dbReference type="ARBA" id="ARBA00005787"/>
    </source>
</evidence>
<reference evidence="7" key="2">
    <citation type="submission" date="2025-05" db="UniProtKB">
        <authorList>
            <consortium name="EnsemblMetazoa"/>
        </authorList>
    </citation>
    <scope>IDENTIFICATION</scope>
    <source>
        <strain evidence="7">Foshan</strain>
    </source>
</reference>
<comment type="similarity">
    <text evidence="2">Belongs to the clarin family.</text>
</comment>